<proteinExistence type="predicted"/>
<sequence>MREQILQLLKSDSYLGYINGIDLFLDSYRNNSITSADLDHEIIERTCAVFLIENWAAFEDWDSTLERFMDVLPGYGDYLSHDDIGHHLRGLAIFIDGIYQGEIDLSGFLYASGNVYINAQTAAQSLKEFFQQQNDDESTKLFEEIETFFGTISSGQFGAAAILTELRDWSVEMAQGFYVVMSRTEYNRIWMLRSIYKVVDSPIIQEHIFDKFLNILRPLRVKYEENGETEKIEPLDELIESIVSASKGD</sequence>
<accession>A0A4S3ZS71</accession>
<dbReference type="AlphaFoldDB" id="A0A4S3ZS71"/>
<protein>
    <submittedName>
        <fullName evidence="1">Uncharacterized protein</fullName>
    </submittedName>
</protein>
<dbReference type="Proteomes" id="UP000307507">
    <property type="component" value="Unassembled WGS sequence"/>
</dbReference>
<name>A0A4S3ZS71_9FLAO</name>
<evidence type="ECO:0000313" key="2">
    <source>
        <dbReference type="Proteomes" id="UP000307507"/>
    </source>
</evidence>
<organism evidence="1 2">
    <name type="scientific">Flavobacterium supellecticarium</name>
    <dbReference type="NCBI Taxonomy" id="2565924"/>
    <lineage>
        <taxon>Bacteria</taxon>
        <taxon>Pseudomonadati</taxon>
        <taxon>Bacteroidota</taxon>
        <taxon>Flavobacteriia</taxon>
        <taxon>Flavobacteriales</taxon>
        <taxon>Flavobacteriaceae</taxon>
        <taxon>Flavobacterium</taxon>
    </lineage>
</organism>
<dbReference type="RefSeq" id="WP_136403927.1">
    <property type="nucleotide sequence ID" value="NZ_SSNZ01000008.1"/>
</dbReference>
<gene>
    <name evidence="1" type="ORF">E6C50_14370</name>
</gene>
<evidence type="ECO:0000313" key="1">
    <source>
        <dbReference type="EMBL" id="THF48465.1"/>
    </source>
</evidence>
<dbReference type="EMBL" id="SSNZ01000008">
    <property type="protein sequence ID" value="THF48465.1"/>
    <property type="molecule type" value="Genomic_DNA"/>
</dbReference>
<reference evidence="1 2" key="1">
    <citation type="submission" date="2019-04" db="EMBL/GenBank/DDBJ databases">
        <title>Flavobacterium sp. nov. isolated from construction timber.</title>
        <authorList>
            <person name="Lin S.-Y."/>
            <person name="Chang C.-T."/>
            <person name="Young C.-C."/>
        </authorList>
    </citation>
    <scope>NUCLEOTIDE SEQUENCE [LARGE SCALE GENOMIC DNA]</scope>
    <source>
        <strain evidence="1 2">CC-CTC003</strain>
    </source>
</reference>
<keyword evidence="2" id="KW-1185">Reference proteome</keyword>
<comment type="caution">
    <text evidence="1">The sequence shown here is derived from an EMBL/GenBank/DDBJ whole genome shotgun (WGS) entry which is preliminary data.</text>
</comment>